<evidence type="ECO:0000313" key="2">
    <source>
        <dbReference type="Proteomes" id="UP000019254"/>
    </source>
</evidence>
<reference evidence="1 2" key="1">
    <citation type="journal article" date="2014" name="Int. J. Syst. Evol. Microbiol.">
        <title>Listeria floridensis sp. nov., Listeria aquatica sp. nov., Listeria cornellensis sp. nov., Listeria riparia sp. nov. and Listeria grandensis sp. nov., from agricultural and natural environments.</title>
        <authorList>
            <person name="den Bakker H.C."/>
            <person name="Warchocki S."/>
            <person name="Wright E.M."/>
            <person name="Allred A.F."/>
            <person name="Ahlstrom C."/>
            <person name="Manuel C.S."/>
            <person name="Stasiewicz M.J."/>
            <person name="Burrell A."/>
            <person name="Roof S."/>
            <person name="Strawn L."/>
            <person name="Fortes E.D."/>
            <person name="Nightingale K.K."/>
            <person name="Kephart D."/>
            <person name="Wiedmann M."/>
        </authorList>
    </citation>
    <scope>NUCLEOTIDE SEQUENCE [LARGE SCALE GENOMIC DNA]</scope>
    <source>
        <strain evidence="2">FSL F6-969</strain>
    </source>
</reference>
<keyword evidence="2" id="KW-1185">Reference proteome</keyword>
<dbReference type="AlphaFoldDB" id="W7C263"/>
<dbReference type="InterPro" id="IPR027417">
    <property type="entry name" value="P-loop_NTPase"/>
</dbReference>
<dbReference type="OrthoDB" id="9809324at2"/>
<dbReference type="SUPFAM" id="SSF52540">
    <property type="entry name" value="P-loop containing nucleoside triphosphate hydrolases"/>
    <property type="match status" value="1"/>
</dbReference>
<sequence length="153" mass="17955">MDIKIIKSIFRNLEGYENNTLTIDFLAAKRVYELESDENIVTKLVNNIYKLNSISLAGINASGKTTTLNIISDNLKVFIQNQSLNYQMIISNYFEEQLEIENYFYYDGFVYKLTSFIKKDNGNQSLIFDEEFLYKKKVNSNIAKKRFSSFRRC</sequence>
<protein>
    <submittedName>
        <fullName evidence="1">Uncharacterized protein</fullName>
    </submittedName>
</protein>
<dbReference type="PATRIC" id="fig|1265820.5.peg.1114"/>
<name>W7C263_9LIST</name>
<gene>
    <name evidence="1" type="ORF">PCORN_05678</name>
</gene>
<evidence type="ECO:0000313" key="1">
    <source>
        <dbReference type="EMBL" id="EUJ31285.1"/>
    </source>
</evidence>
<comment type="caution">
    <text evidence="1">The sequence shown here is derived from an EMBL/GenBank/DDBJ whole genome shotgun (WGS) entry which is preliminary data.</text>
</comment>
<dbReference type="RefSeq" id="WP_036078140.1">
    <property type="nucleotide sequence ID" value="NZ_AODE01000012.1"/>
</dbReference>
<dbReference type="Proteomes" id="UP000019254">
    <property type="component" value="Unassembled WGS sequence"/>
</dbReference>
<organism evidence="1 2">
    <name type="scientific">Listeria cornellensis FSL F6-0969</name>
    <dbReference type="NCBI Taxonomy" id="1265820"/>
    <lineage>
        <taxon>Bacteria</taxon>
        <taxon>Bacillati</taxon>
        <taxon>Bacillota</taxon>
        <taxon>Bacilli</taxon>
        <taxon>Bacillales</taxon>
        <taxon>Listeriaceae</taxon>
        <taxon>Listeria</taxon>
    </lineage>
</organism>
<dbReference type="STRING" id="1265820.PCORN_05678"/>
<proteinExistence type="predicted"/>
<accession>W7C263</accession>
<dbReference type="EMBL" id="AODE01000012">
    <property type="protein sequence ID" value="EUJ31285.1"/>
    <property type="molecule type" value="Genomic_DNA"/>
</dbReference>